<evidence type="ECO:0000259" key="1">
    <source>
        <dbReference type="SMART" id="SM00860"/>
    </source>
</evidence>
<dbReference type="InterPro" id="IPR018958">
    <property type="entry name" value="Knr4/Smi1-like_dom"/>
</dbReference>
<dbReference type="RefSeq" id="WP_253989467.1">
    <property type="nucleotide sequence ID" value="NZ_JAMTCC010000067.1"/>
</dbReference>
<protein>
    <submittedName>
        <fullName evidence="2">SMI1/KNR4 family protein</fullName>
    </submittedName>
</protein>
<dbReference type="InterPro" id="IPR037883">
    <property type="entry name" value="Knr4/Smi1-like_sf"/>
</dbReference>
<evidence type="ECO:0000313" key="3">
    <source>
        <dbReference type="Proteomes" id="UP001155604"/>
    </source>
</evidence>
<accession>A0A9X2WYV7</accession>
<name>A0A9X2WYV7_9GAMM</name>
<proteinExistence type="predicted"/>
<organism evidence="2 3">
    <name type="scientific">Shewanella septentrionalis</name>
    <dbReference type="NCBI Taxonomy" id="2952223"/>
    <lineage>
        <taxon>Bacteria</taxon>
        <taxon>Pseudomonadati</taxon>
        <taxon>Pseudomonadota</taxon>
        <taxon>Gammaproteobacteria</taxon>
        <taxon>Alteromonadales</taxon>
        <taxon>Shewanellaceae</taxon>
        <taxon>Shewanella</taxon>
    </lineage>
</organism>
<dbReference type="Gene3D" id="3.40.1580.10">
    <property type="entry name" value="SMI1/KNR4-like"/>
    <property type="match status" value="1"/>
</dbReference>
<dbReference type="Pfam" id="PF09346">
    <property type="entry name" value="SMI1_KNR4"/>
    <property type="match status" value="1"/>
</dbReference>
<dbReference type="Proteomes" id="UP001155604">
    <property type="component" value="Unassembled WGS sequence"/>
</dbReference>
<keyword evidence="3" id="KW-1185">Reference proteome</keyword>
<dbReference type="AlphaFoldDB" id="A0A9X2WYV7"/>
<reference evidence="2" key="1">
    <citation type="journal article" date="2023" name="Int. J. Syst. Evol. Microbiol.">
        <title>&lt;i&gt;Shewanella septentrionalis&lt;/i&gt; sp. nov. and &lt;i&gt;Shewanella holmiensis&lt;/i&gt; sp. nov., isolated from Baltic Sea water and sediments.</title>
        <authorList>
            <person name="Martin-Rodriguez A.J."/>
            <person name="Thorell K."/>
            <person name="Joffre E."/>
            <person name="Jensie-Markopoulos S."/>
            <person name="Moore E.R.B."/>
            <person name="Sjoling A."/>
        </authorList>
    </citation>
    <scope>NUCLEOTIDE SEQUENCE</scope>
    <source>
        <strain evidence="2">SP1W3</strain>
    </source>
</reference>
<dbReference type="SMART" id="SM00860">
    <property type="entry name" value="SMI1_KNR4"/>
    <property type="match status" value="1"/>
</dbReference>
<gene>
    <name evidence="2" type="ORF">NE536_21685</name>
</gene>
<sequence length="183" mass="20891">MDVKTYLQALSALYANVNQTFALNNGLSNSALDEAEKQLGFTLAPPLRELWGFANGGNEWSTVFARKDYFCRYDFLSLASSLKYRDRMKKQAQHYVNYHEPEVRDPKIQSGWYQEGWLPFAQFGGGTLLLIADHSPSALGQMGQVIAYTHDPDMMDFICPNLSQFFEQSLAQIRLYPDELIED</sequence>
<feature type="domain" description="Knr4/Smi1-like" evidence="1">
    <location>
        <begin position="26"/>
        <end position="168"/>
    </location>
</feature>
<dbReference type="EMBL" id="JAMTCC010000067">
    <property type="protein sequence ID" value="MCT7947961.1"/>
    <property type="molecule type" value="Genomic_DNA"/>
</dbReference>
<evidence type="ECO:0000313" key="2">
    <source>
        <dbReference type="EMBL" id="MCT7947961.1"/>
    </source>
</evidence>
<dbReference type="SUPFAM" id="SSF160631">
    <property type="entry name" value="SMI1/KNR4-like"/>
    <property type="match status" value="1"/>
</dbReference>
<comment type="caution">
    <text evidence="2">The sequence shown here is derived from an EMBL/GenBank/DDBJ whole genome shotgun (WGS) entry which is preliminary data.</text>
</comment>